<evidence type="ECO:0000313" key="2">
    <source>
        <dbReference type="EMBL" id="ONM31710.1"/>
    </source>
</evidence>
<name>A0A1D6MRX5_MAIZE</name>
<dbReference type="GO" id="GO:0004721">
    <property type="term" value="F:phosphoprotein phosphatase activity"/>
    <property type="evidence" value="ECO:0007669"/>
    <property type="project" value="InterPro"/>
</dbReference>
<dbReference type="InterPro" id="IPR035010">
    <property type="entry name" value="PHS1"/>
</dbReference>
<dbReference type="SUPFAM" id="SSF56112">
    <property type="entry name" value="Protein kinase-like (PK-like)"/>
    <property type="match status" value="1"/>
</dbReference>
<dbReference type="PANTHER" id="PTHR47100:SF7">
    <property type="entry name" value="OS01G0311500 PROTEIN"/>
    <property type="match status" value="1"/>
</dbReference>
<sequence>MEQRDATQPEAAAEERDQERPSIIPPPKENEDKDLKLPSRVVSLLFGGDISTSAQTFEKWLSLVRKRSGAFRPSGFPHRGSRIEVMPSGSFSLFGSGDLSEHLIREAPTRKDPLDCDQSPEISLWERLGNSSALDIESSEFSWDVLLSLHHTEHSSSSEQTEDEMNKALEVCHNLL</sequence>
<accession>A0A1D6MRX5</accession>
<dbReference type="ExpressionAtlas" id="A0A1D6MRX5">
    <property type="expression patterns" value="baseline and differential"/>
</dbReference>
<dbReference type="InterPro" id="IPR011009">
    <property type="entry name" value="Kinase-like_dom_sf"/>
</dbReference>
<gene>
    <name evidence="2" type="ORF">ZEAMMB73_Zm00001d040641</name>
</gene>
<feature type="region of interest" description="Disordered" evidence="1">
    <location>
        <begin position="1"/>
        <end position="35"/>
    </location>
</feature>
<evidence type="ECO:0000256" key="1">
    <source>
        <dbReference type="SAM" id="MobiDB-lite"/>
    </source>
</evidence>
<reference evidence="2" key="1">
    <citation type="submission" date="2015-12" db="EMBL/GenBank/DDBJ databases">
        <title>Update maize B73 reference genome by single molecule sequencing technologies.</title>
        <authorList>
            <consortium name="Maize Genome Sequencing Project"/>
            <person name="Ware D."/>
        </authorList>
    </citation>
    <scope>NUCLEOTIDE SEQUENCE [LARGE SCALE GENOMIC DNA]</scope>
    <source>
        <tissue evidence="2">Seedling</tissue>
    </source>
</reference>
<dbReference type="PANTHER" id="PTHR47100">
    <property type="entry name" value="DUAL SPECIFICITY PROTEIN PHOSPHATASE PHS1"/>
    <property type="match status" value="1"/>
</dbReference>
<dbReference type="GO" id="GO:0009737">
    <property type="term" value="P:response to abscisic acid"/>
    <property type="evidence" value="ECO:0007669"/>
    <property type="project" value="InterPro"/>
</dbReference>
<organism evidence="2">
    <name type="scientific">Zea mays</name>
    <name type="common">Maize</name>
    <dbReference type="NCBI Taxonomy" id="4577"/>
    <lineage>
        <taxon>Eukaryota</taxon>
        <taxon>Viridiplantae</taxon>
        <taxon>Streptophyta</taxon>
        <taxon>Embryophyta</taxon>
        <taxon>Tracheophyta</taxon>
        <taxon>Spermatophyta</taxon>
        <taxon>Magnoliopsida</taxon>
        <taxon>Liliopsida</taxon>
        <taxon>Poales</taxon>
        <taxon>Poaceae</taxon>
        <taxon>PACMAD clade</taxon>
        <taxon>Panicoideae</taxon>
        <taxon>Andropogonodae</taxon>
        <taxon>Andropogoneae</taxon>
        <taxon>Tripsacinae</taxon>
        <taxon>Zea</taxon>
    </lineage>
</organism>
<protein>
    <submittedName>
        <fullName evidence="2">Dual specificity protein phosphatase PHS1</fullName>
    </submittedName>
</protein>
<dbReference type="EMBL" id="CM007649">
    <property type="protein sequence ID" value="ONM31710.1"/>
    <property type="molecule type" value="Genomic_DNA"/>
</dbReference>
<dbReference type="AlphaFoldDB" id="A0A1D6MRX5"/>
<feature type="compositionally biased region" description="Basic and acidic residues" evidence="1">
    <location>
        <begin position="1"/>
        <end position="20"/>
    </location>
</feature>
<dbReference type="GO" id="GO:0043622">
    <property type="term" value="P:cortical microtubule organization"/>
    <property type="evidence" value="ECO:0007669"/>
    <property type="project" value="InterPro"/>
</dbReference>
<proteinExistence type="predicted"/>